<dbReference type="EMBL" id="MHHZ01000014">
    <property type="protein sequence ID" value="OGY41744.1"/>
    <property type="molecule type" value="Genomic_DNA"/>
</dbReference>
<gene>
    <name evidence="1" type="ORF">A2Y82_02595</name>
</gene>
<dbReference type="AlphaFoldDB" id="A0A1G1XP73"/>
<name>A0A1G1XP73_9BACT</name>
<sequence length="99" mass="11724">MKPISRTVSRTLKIEVEIFVDSWDFEKKCPPDQCRYENYGKRKCRFVYLNHLSLDFRCSLFDKRLKQVINPHAMAVPRRCPDCIKLFGLPSSNETRRGV</sequence>
<evidence type="ECO:0000313" key="2">
    <source>
        <dbReference type="Proteomes" id="UP000176498"/>
    </source>
</evidence>
<evidence type="ECO:0000313" key="1">
    <source>
        <dbReference type="EMBL" id="OGY41744.1"/>
    </source>
</evidence>
<organism evidence="1 2">
    <name type="scientific">Candidatus Buchananbacteria bacterium RBG_13_36_9</name>
    <dbReference type="NCBI Taxonomy" id="1797530"/>
    <lineage>
        <taxon>Bacteria</taxon>
        <taxon>Candidatus Buchananiibacteriota</taxon>
    </lineage>
</organism>
<accession>A0A1G1XP73</accession>
<reference evidence="1 2" key="1">
    <citation type="journal article" date="2016" name="Nat. Commun.">
        <title>Thousands of microbial genomes shed light on interconnected biogeochemical processes in an aquifer system.</title>
        <authorList>
            <person name="Anantharaman K."/>
            <person name="Brown C.T."/>
            <person name="Hug L.A."/>
            <person name="Sharon I."/>
            <person name="Castelle C.J."/>
            <person name="Probst A.J."/>
            <person name="Thomas B.C."/>
            <person name="Singh A."/>
            <person name="Wilkins M.J."/>
            <person name="Karaoz U."/>
            <person name="Brodie E.L."/>
            <person name="Williams K.H."/>
            <person name="Hubbard S.S."/>
            <person name="Banfield J.F."/>
        </authorList>
    </citation>
    <scope>NUCLEOTIDE SEQUENCE [LARGE SCALE GENOMIC DNA]</scope>
</reference>
<dbReference type="Proteomes" id="UP000176498">
    <property type="component" value="Unassembled WGS sequence"/>
</dbReference>
<proteinExistence type="predicted"/>
<protein>
    <submittedName>
        <fullName evidence="1">Uncharacterized protein</fullName>
    </submittedName>
</protein>
<comment type="caution">
    <text evidence="1">The sequence shown here is derived from an EMBL/GenBank/DDBJ whole genome shotgun (WGS) entry which is preliminary data.</text>
</comment>